<accession>A0ABR8TIV5</accession>
<dbReference type="Proteomes" id="UP000611945">
    <property type="component" value="Unassembled WGS sequence"/>
</dbReference>
<dbReference type="Pfam" id="PF12633">
    <property type="entry name" value="Adenyl_cycl_N"/>
    <property type="match status" value="1"/>
</dbReference>
<keyword evidence="3" id="KW-1185">Reference proteome</keyword>
<proteinExistence type="predicted"/>
<evidence type="ECO:0000259" key="1">
    <source>
        <dbReference type="Pfam" id="PF12633"/>
    </source>
</evidence>
<dbReference type="InterPro" id="IPR024685">
    <property type="entry name" value="Adenylate_cyclase_1_N"/>
</dbReference>
<evidence type="ECO:0000313" key="2">
    <source>
        <dbReference type="EMBL" id="MBD7975707.1"/>
    </source>
</evidence>
<comment type="caution">
    <text evidence="2">The sequence shown here is derived from an EMBL/GenBank/DDBJ whole genome shotgun (WGS) entry which is preliminary data.</text>
</comment>
<protein>
    <submittedName>
        <fullName evidence="2">Class I adenylate cyclase</fullName>
    </submittedName>
</protein>
<sequence>MLSKDPVDVTPDPVELSPKFDRRALRQLRQRFLQVNQGRLERALQLLPTRQQRVLRLLPLLFHTNHPALPGYVSVTTPAGLSSYNPTPVLLAEAQAVARSFRYRKPDPHGPMPLQGLFLMGSLGTLAQAEQSDMDLWLCHDPQLSASELTELRRKATLLETWAASQGAELHIFLVDPPRFASGQRDAELGGEDCGSSQHYLLLDEFYRTAIWLAGRTPTWWLVPAEHENHYLAYVGALQARGLLRAEEHLELGQLGQIPANEFLGAGLWQLYKCIESPYKSMLKLLLNEAYASEFPHGDCLALDFKRAVFAGSLDLDELDPYVLLYRRLEGYLLNLNDQPRIALMRRCLYLKINRPLSRPVTAQRKSWQRQLLQRLCATWDWDERLLLNLDNRPQWKLRQVNEELRLLAAGLVKSYRSLQQFARAQLASHPLSQRDLAILGRRLRVVFARAPGKIETLNPGIAPNLTEGHLTVQQVDHDHWALHGGSLSLRQCQDIVPLKQAPSLAELLVWAIRNGIIDGASRLTLHPGRSELFDFELQGLRSSLLQTLPGAQAPVSEEAMLQPSRPVTLLILVNVGLDPLKTLSSAQLASGRSDVLDYSGAHLNLVQSLDLVSISSWNEVHFKRYEGPLSLIDCLQELLITGRDKRHPTLAVRCFNRNRATAICRRLEELFGQATRVLADDRQRFVLQLGENYHLLQSQDGRLVRQPLRDLPTLQTALARPHPHYSPLHLDPQALPGHPLALILRAAEPNCIQVFYQLSERHVQLYLLDERNSLWRQRLPGHDESALLPLHGFLTRLLHHRQQPSEAAHPLAAPLTLRYYQLLPVAPSPARELLRQKSPPEPAGAPLLRARLTRTPSGDSSISLYCGHHAFHQAELGRHGVYRALSQYWSRSSRARNGLHLDALELSSLFEPGTEQTFHYLEYKQQIEQTLRAASRSP</sequence>
<dbReference type="PANTHER" id="PTHR38760:SF1">
    <property type="entry name" value="ADENYLATE CYCLASE"/>
    <property type="match status" value="1"/>
</dbReference>
<evidence type="ECO:0000313" key="3">
    <source>
        <dbReference type="Proteomes" id="UP000611945"/>
    </source>
</evidence>
<dbReference type="RefSeq" id="WP_286010168.1">
    <property type="nucleotide sequence ID" value="NZ_JACSQG010000001.1"/>
</dbReference>
<dbReference type="InterPro" id="IPR000274">
    <property type="entry name" value="Adenylate_cyclase_1"/>
</dbReference>
<dbReference type="PANTHER" id="PTHR38760">
    <property type="entry name" value="ADENYLATE CYCLASE"/>
    <property type="match status" value="1"/>
</dbReference>
<name>A0ABR8TIV5_9PSED</name>
<dbReference type="Pfam" id="PF01295">
    <property type="entry name" value="Adenylate_cycl"/>
    <property type="match status" value="1"/>
</dbReference>
<reference evidence="2 3" key="1">
    <citation type="submission" date="2020-08" db="EMBL/GenBank/DDBJ databases">
        <title>A Genomic Blueprint of the Chicken Gut Microbiome.</title>
        <authorList>
            <person name="Gilroy R."/>
            <person name="Ravi A."/>
            <person name="Getino M."/>
            <person name="Pursley I."/>
            <person name="Horton D.L."/>
            <person name="Alikhan N.-F."/>
            <person name="Baker D."/>
            <person name="Gharbi K."/>
            <person name="Hall N."/>
            <person name="Watson M."/>
            <person name="Adriaenssens E.M."/>
            <person name="Foster-Nyarko E."/>
            <person name="Jarju S."/>
            <person name="Secka A."/>
            <person name="Antonio M."/>
            <person name="Oren A."/>
            <person name="Chaudhuri R."/>
            <person name="La Ragione R.M."/>
            <person name="Hildebrand F."/>
            <person name="Pallen M.J."/>
        </authorList>
    </citation>
    <scope>NUCLEOTIDE SEQUENCE [LARGE SCALE GENOMIC DNA]</scope>
    <source>
        <strain evidence="2 3">Sa2CUA2</strain>
    </source>
</reference>
<dbReference type="EMBL" id="JACSQG010000001">
    <property type="protein sequence ID" value="MBD7975707.1"/>
    <property type="molecule type" value="Genomic_DNA"/>
</dbReference>
<feature type="domain" description="Adenylate cyclase class-I N-terminal" evidence="1">
    <location>
        <begin position="25"/>
        <end position="221"/>
    </location>
</feature>
<gene>
    <name evidence="2" type="ORF">H9642_00725</name>
</gene>
<organism evidence="2 3">
    <name type="scientific">Serpens gallinarum</name>
    <dbReference type="NCBI Taxonomy" id="2763075"/>
    <lineage>
        <taxon>Bacteria</taxon>
        <taxon>Pseudomonadati</taxon>
        <taxon>Pseudomonadota</taxon>
        <taxon>Gammaproteobacteria</taxon>
        <taxon>Pseudomonadales</taxon>
        <taxon>Pseudomonadaceae</taxon>
        <taxon>Pseudomonas</taxon>
    </lineage>
</organism>
<dbReference type="PIRSF" id="PIRSF001444">
    <property type="entry name" value="Adenylate_cycl"/>
    <property type="match status" value="1"/>
</dbReference>